<accession>A0A1M4VCS3</accession>
<protein>
    <submittedName>
        <fullName evidence="4">AAA domain-containing protein</fullName>
    </submittedName>
</protein>
<dbReference type="STRING" id="1533.SAMN05443638_10770"/>
<feature type="coiled-coil region" evidence="1">
    <location>
        <begin position="355"/>
        <end position="420"/>
    </location>
</feature>
<dbReference type="Pfam" id="PF13476">
    <property type="entry name" value="AAA_23"/>
    <property type="match status" value="1"/>
</dbReference>
<keyword evidence="2" id="KW-0472">Membrane</keyword>
<dbReference type="InterPro" id="IPR038729">
    <property type="entry name" value="Rad50/SbcC_AAA"/>
</dbReference>
<proteinExistence type="predicted"/>
<dbReference type="Gene3D" id="3.40.50.300">
    <property type="entry name" value="P-loop containing nucleotide triphosphate hydrolases"/>
    <property type="match status" value="2"/>
</dbReference>
<keyword evidence="5" id="KW-1185">Reference proteome</keyword>
<dbReference type="InterPro" id="IPR027417">
    <property type="entry name" value="P-loop_NTPase"/>
</dbReference>
<keyword evidence="2" id="KW-1133">Transmembrane helix</keyword>
<feature type="coiled-coil region" evidence="1">
    <location>
        <begin position="192"/>
        <end position="313"/>
    </location>
</feature>
<name>A0A1M4VCS3_9CLOT</name>
<feature type="coiled-coil region" evidence="1">
    <location>
        <begin position="701"/>
        <end position="773"/>
    </location>
</feature>
<evidence type="ECO:0000313" key="4">
    <source>
        <dbReference type="EMBL" id="SHE66782.1"/>
    </source>
</evidence>
<dbReference type="GO" id="GO:0006302">
    <property type="term" value="P:double-strand break repair"/>
    <property type="evidence" value="ECO:0007669"/>
    <property type="project" value="InterPro"/>
</dbReference>
<sequence>MIIKTIKIKNFGKLQNVNISLDKGLNLIYGENEKGKTTIQNFIKASFYGLSNKRNKDIRSNNRIRYVIDSKAEGEILVNHNNRDFIIKRIFGSTKKEDKTLVFDSITGENIKSLAHDNIGKDILGLSISGFNNTLFIGQLSSVVSKEKEDEIMNKITNVFESGEENLSYEKAVNFIESMKRNLTTPRKTGKLDKLKINYENLIEEKNISRKLAEENLNNELKLIDLKEHKDFLIKEIKRLELLKKYFKKVKLKEEYDEITEYLKKDEELKKERDEVNFMLKESLIDYKFLSSLKEENNLLINLKDNFRLKKNEELKIIESIDLKNKEIKKFKNFASLEEDIEEKIIKVHIENRVLEEKLEKIKFCKEDINSLENDLQKNSKVVGQATQLKEDIKEIQDLLNGYEDNLKELKYRVENNKNIKVSHLDLEKKLKYLYFYLSISVALSILTFIFFKNKLLTLVLIIPIAFIIKKIITNKVLLDKDSEEKKKEEKIKNLKNNINKIEENLSIYIKKYNLKDYNDLIILIKNYDSSKIALENLSFKINEKRNELISYEEEKSLEEYMDNKRAIERLLMLTDSISLEDFKEKYKVYRGLKNKINEENIILKSLNKTLDILYEEIDLKELNLKEKLSEIDLEELPLDKLDDKINSFYRKLQKKEEIERSLIGIEKTYKTLLKDRDLESIKNQLEDVIKEDLDLSYKADEEIEDEIKEKSIELIEVEKNIKDVENSIENVFIGKRPLVKVEEDIQNIKERIENKEKNLKALEISEKYLKESFKEMQKSFGPLLNKETENIFKKFTGNKYSEIKISESYDINLRENENIFSCSYLSNGAWDQAYLSLRLALINLIFKDEIVPIILDDAFVQYDDIRIKNVLDEMVNISKSKQILIFTCHSREVNYLKDKYNVNVINI</sequence>
<feature type="transmembrane region" description="Helical" evidence="2">
    <location>
        <begin position="433"/>
        <end position="452"/>
    </location>
</feature>
<dbReference type="PANTHER" id="PTHR41259">
    <property type="entry name" value="DOUBLE-STRAND BREAK REPAIR RAD50 ATPASE, PUTATIVE-RELATED"/>
    <property type="match status" value="1"/>
</dbReference>
<keyword evidence="2" id="KW-0812">Transmembrane</keyword>
<evidence type="ECO:0000256" key="1">
    <source>
        <dbReference type="SAM" id="Coils"/>
    </source>
</evidence>
<dbReference type="GO" id="GO:0016887">
    <property type="term" value="F:ATP hydrolysis activity"/>
    <property type="evidence" value="ECO:0007669"/>
    <property type="project" value="InterPro"/>
</dbReference>
<feature type="coiled-coil region" evidence="1">
    <location>
        <begin position="478"/>
        <end position="555"/>
    </location>
</feature>
<reference evidence="4 5" key="1">
    <citation type="submission" date="2016-11" db="EMBL/GenBank/DDBJ databases">
        <authorList>
            <person name="Jaros S."/>
            <person name="Januszkiewicz K."/>
            <person name="Wedrychowicz H."/>
        </authorList>
    </citation>
    <scope>NUCLEOTIDE SEQUENCE [LARGE SCALE GENOMIC DNA]</scope>
    <source>
        <strain evidence="4 5">DSM 2631</strain>
    </source>
</reference>
<dbReference type="EMBL" id="FQVM01000007">
    <property type="protein sequence ID" value="SHE66782.1"/>
    <property type="molecule type" value="Genomic_DNA"/>
</dbReference>
<feature type="domain" description="Rad50/SbcC-type AAA" evidence="3">
    <location>
        <begin position="6"/>
        <end position="263"/>
    </location>
</feature>
<evidence type="ECO:0000259" key="3">
    <source>
        <dbReference type="Pfam" id="PF13476"/>
    </source>
</evidence>
<dbReference type="RefSeq" id="WP_072894430.1">
    <property type="nucleotide sequence ID" value="NZ_FQVM01000007.1"/>
</dbReference>
<evidence type="ECO:0000313" key="5">
    <source>
        <dbReference type="Proteomes" id="UP000184035"/>
    </source>
</evidence>
<organism evidence="4 5">
    <name type="scientific">Clostridium fallax</name>
    <dbReference type="NCBI Taxonomy" id="1533"/>
    <lineage>
        <taxon>Bacteria</taxon>
        <taxon>Bacillati</taxon>
        <taxon>Bacillota</taxon>
        <taxon>Clostridia</taxon>
        <taxon>Eubacteriales</taxon>
        <taxon>Clostridiaceae</taxon>
        <taxon>Clostridium</taxon>
    </lineage>
</organism>
<gene>
    <name evidence="4" type="ORF">SAMN05443638_10770</name>
</gene>
<dbReference type="SUPFAM" id="SSF52540">
    <property type="entry name" value="P-loop containing nucleoside triphosphate hydrolases"/>
    <property type="match status" value="1"/>
</dbReference>
<dbReference type="AlphaFoldDB" id="A0A1M4VCS3"/>
<feature type="coiled-coil region" evidence="1">
    <location>
        <begin position="580"/>
        <end position="659"/>
    </location>
</feature>
<dbReference type="Proteomes" id="UP000184035">
    <property type="component" value="Unassembled WGS sequence"/>
</dbReference>
<evidence type="ECO:0000256" key="2">
    <source>
        <dbReference type="SAM" id="Phobius"/>
    </source>
</evidence>
<dbReference type="PANTHER" id="PTHR41259:SF1">
    <property type="entry name" value="DOUBLE-STRAND BREAK REPAIR RAD50 ATPASE, PUTATIVE-RELATED"/>
    <property type="match status" value="1"/>
</dbReference>
<dbReference type="OrthoDB" id="9764467at2"/>
<keyword evidence="1" id="KW-0175">Coiled coil</keyword>